<reference evidence="8" key="1">
    <citation type="journal article" date="2023" name="Commun. Biol.">
        <title>Genome analysis of Parmales, the sister group of diatoms, reveals the evolutionary specialization of diatoms from phago-mixotrophs to photoautotrophs.</title>
        <authorList>
            <person name="Ban H."/>
            <person name="Sato S."/>
            <person name="Yoshikawa S."/>
            <person name="Yamada K."/>
            <person name="Nakamura Y."/>
            <person name="Ichinomiya M."/>
            <person name="Sato N."/>
            <person name="Blanc-Mathieu R."/>
            <person name="Endo H."/>
            <person name="Kuwata A."/>
            <person name="Ogata H."/>
        </authorList>
    </citation>
    <scope>NUCLEOTIDE SEQUENCE [LARGE SCALE GENOMIC DNA]</scope>
</reference>
<dbReference type="SUPFAM" id="SSF50978">
    <property type="entry name" value="WD40 repeat-like"/>
    <property type="match status" value="1"/>
</dbReference>
<dbReference type="GO" id="GO:0010506">
    <property type="term" value="P:regulation of autophagy"/>
    <property type="evidence" value="ECO:0007669"/>
    <property type="project" value="TreeGrafter"/>
</dbReference>
<dbReference type="GO" id="GO:0071230">
    <property type="term" value="P:cellular response to amino acid stimulus"/>
    <property type="evidence" value="ECO:0007669"/>
    <property type="project" value="TreeGrafter"/>
</dbReference>
<keyword evidence="8" id="KW-1185">Reference proteome</keyword>
<evidence type="ECO:0000256" key="5">
    <source>
        <dbReference type="SAM" id="MobiDB-lite"/>
    </source>
</evidence>
<keyword evidence="3" id="KW-0677">Repeat</keyword>
<name>A0A9W7G5R3_9STRA</name>
<dbReference type="EMBL" id="BRYA01000026">
    <property type="protein sequence ID" value="GMI33080.1"/>
    <property type="molecule type" value="Genomic_DNA"/>
</dbReference>
<gene>
    <name evidence="7" type="ORF">TrCOL_g2335</name>
</gene>
<evidence type="ECO:0000259" key="6">
    <source>
        <dbReference type="SMART" id="SM01302"/>
    </source>
</evidence>
<dbReference type="OrthoDB" id="10262360at2759"/>
<keyword evidence="2 4" id="KW-0853">WD repeat</keyword>
<dbReference type="InterPro" id="IPR036322">
    <property type="entry name" value="WD40_repeat_dom_sf"/>
</dbReference>
<dbReference type="InterPro" id="IPR004083">
    <property type="entry name" value="Raptor"/>
</dbReference>
<dbReference type="SMART" id="SM00320">
    <property type="entry name" value="WD40"/>
    <property type="match status" value="6"/>
</dbReference>
<comment type="similarity">
    <text evidence="1">Belongs to the WD repeat RAPTOR family.</text>
</comment>
<dbReference type="PROSITE" id="PS50082">
    <property type="entry name" value="WD_REPEATS_2"/>
    <property type="match status" value="1"/>
</dbReference>
<evidence type="ECO:0000256" key="1">
    <source>
        <dbReference type="ARBA" id="ARBA00009257"/>
    </source>
</evidence>
<dbReference type="Pfam" id="PF00400">
    <property type="entry name" value="WD40"/>
    <property type="match status" value="1"/>
</dbReference>
<feature type="compositionally biased region" description="Basic and acidic residues" evidence="5">
    <location>
        <begin position="1004"/>
        <end position="1013"/>
    </location>
</feature>
<evidence type="ECO:0000313" key="7">
    <source>
        <dbReference type="EMBL" id="GMI33080.1"/>
    </source>
</evidence>
<dbReference type="GO" id="GO:0031929">
    <property type="term" value="P:TOR signaling"/>
    <property type="evidence" value="ECO:0007669"/>
    <property type="project" value="InterPro"/>
</dbReference>
<feature type="repeat" description="WD" evidence="4">
    <location>
        <begin position="1090"/>
        <end position="1121"/>
    </location>
</feature>
<evidence type="ECO:0000256" key="2">
    <source>
        <dbReference type="ARBA" id="ARBA00022574"/>
    </source>
</evidence>
<evidence type="ECO:0000256" key="3">
    <source>
        <dbReference type="ARBA" id="ARBA00022737"/>
    </source>
</evidence>
<proteinExistence type="inferred from homology"/>
<dbReference type="Gene3D" id="2.130.10.10">
    <property type="entry name" value="YVTN repeat-like/Quinoprotein amine dehydrogenase"/>
    <property type="match status" value="3"/>
</dbReference>
<accession>A0A9W7G5R3</accession>
<dbReference type="SMART" id="SM01302">
    <property type="entry name" value="Raptor_N"/>
    <property type="match status" value="1"/>
</dbReference>
<dbReference type="GO" id="GO:0031931">
    <property type="term" value="C:TORC1 complex"/>
    <property type="evidence" value="ECO:0007669"/>
    <property type="project" value="InterPro"/>
</dbReference>
<evidence type="ECO:0000256" key="4">
    <source>
        <dbReference type="PROSITE-ProRule" id="PRU00221"/>
    </source>
</evidence>
<dbReference type="GO" id="GO:0009267">
    <property type="term" value="P:cellular response to starvation"/>
    <property type="evidence" value="ECO:0007669"/>
    <property type="project" value="TreeGrafter"/>
</dbReference>
<dbReference type="InterPro" id="IPR001680">
    <property type="entry name" value="WD40_rpt"/>
</dbReference>
<dbReference type="InterPro" id="IPR016024">
    <property type="entry name" value="ARM-type_fold"/>
</dbReference>
<dbReference type="GO" id="GO:0005737">
    <property type="term" value="C:cytoplasm"/>
    <property type="evidence" value="ECO:0007669"/>
    <property type="project" value="TreeGrafter"/>
</dbReference>
<sequence>MKTISVSLILCLNIGTDPPDSHRTVHSATKLCWFEPGSTSRSKAREAIGSILEQQYHRWQTRAKYKQALDPTVEEVRSVCVNMRRYAKDDRLLLHYCGHGVPRPTSNGEVWVFNKNYTQYIPLSVYEILGWIQQPSIVVLDCSAAGVLLPFFQGGEEEDPVGDTKKCIVLCPCGKDENLPLNPEFPQDVFTSCLTTPIPIALRWFVSQNKLSMAGIHPDCVDRIPGKINDRKTPIGELNWIFTAITDTIAWNMLPSPLFQRLFRQDLLVASLFRNFLLAERIMRSLNCTPSSIPKLPDTNNHPLWQSWDLAVETCLNSLIRQGVLGDVSKPSVGPAASDMYSQPSNIAQTPPPQQGGNGPNSSASKYPSAPGAGGNPVPAAGLATAPFFAEQLTAFEVWLEFGGQHRSRGEPPPRPPEQLPVVLQVLLSQAHRVRALVLLRRFLDLGPWAVNLALSVGIFPYVLKLLQSPAPELRQVLVAIWSKILAFDASCQSDLVKDKAHVHFISHLNWGLNAPPKGGDGGVHGAGQKAASQRVMAAFVIANICRDYNIGQQQCLKSNLHAVCAELLRGDQGDASGQRIGIPTMDAATPPRFRLWLLICLAELCKGYETAQREVMRQGYHERIYAMLGDSCSDVRAGAAYAVGMLMGGGAGSNSVGGGDRTNDADARQDVVSARELMYACNDASTIVRYEATVSIGVFVGKYRNQFAAVANIMMKNGRRDSLRESASVSDSIPKIDGGFEREADIGIRDEGSSSRGNRGVMVEAGLGSYLESIERDLEQDILEDFTIIWSRLKDLQNTDPHPNVASAAHDIVSVVHERVIYLGQILLGDTGAGARSGGEIGEDVVGGKGAAGEEGNMFAGGRTKPTSLRNAQSTTNLGDFVQAGSIPRVGSWGGLTGAGYEGGDNWRGGMVNMLPVSGFFEWKKESYAYGEGPNDNGQCRAYWQRKGEGGGQKEGDLDPLSPEGALRAYKMRRNEKSEEQRKVLVARYAHLAPKLSGGLGGSKEKEKKEVEFGVGGAEEGEGEEGEEEGKGKATVKMDQSAVLDNESDMTSNVLFHPYENYLIVADDFDGISVWNFEAGKKEKYFSNNNSADSRMTSISWLNDNLLVTGCDDGTVRIWDNITPVWGSGGDVSLASSFFGAPDMTAGQRGSGLIMEHDTTHNSLICAGNSSSVRVWDVQAEQLSGTFLTQSDVCVTCMCLPGADSHYGPSVVVGGFGDGELKVWDLRVREGGGPDGAVGGRFGGEGGAWGVGGAGAVGNMNYSEHSTWIVNAKFCTFGSRCELLSGSINGEAKFWDLRLPKSLRTLDIQRSPMTAFAVHDGVPLIASGAHAQFLKILDMDGETKNVIRYHEGFLGQRIGAVSCLAWHPSKLLLAAGATDPFVSLYSQ</sequence>
<feature type="compositionally biased region" description="Acidic residues" evidence="5">
    <location>
        <begin position="1020"/>
        <end position="1029"/>
    </location>
</feature>
<dbReference type="PANTHER" id="PTHR12848">
    <property type="entry name" value="REGULATORY-ASSOCIATED PROTEIN OF MTOR"/>
    <property type="match status" value="1"/>
</dbReference>
<feature type="compositionally biased region" description="Polar residues" evidence="5">
    <location>
        <begin position="340"/>
        <end position="349"/>
    </location>
</feature>
<dbReference type="InterPro" id="IPR015943">
    <property type="entry name" value="WD40/YVTN_repeat-like_dom_sf"/>
</dbReference>
<comment type="caution">
    <text evidence="7">The sequence shown here is derived from an EMBL/GenBank/DDBJ whole genome shotgun (WGS) entry which is preliminary data.</text>
</comment>
<dbReference type="SUPFAM" id="SSF48371">
    <property type="entry name" value="ARM repeat"/>
    <property type="match status" value="1"/>
</dbReference>
<dbReference type="PRINTS" id="PR01547">
    <property type="entry name" value="YEAST176DUF"/>
</dbReference>
<feature type="domain" description="Raptor N-terminal CASPase-like" evidence="6">
    <location>
        <begin position="1"/>
        <end position="153"/>
    </location>
</feature>
<feature type="region of interest" description="Disordered" evidence="5">
    <location>
        <begin position="333"/>
        <end position="374"/>
    </location>
</feature>
<dbReference type="InterPro" id="IPR029347">
    <property type="entry name" value="Raptor_N"/>
</dbReference>
<organism evidence="7 8">
    <name type="scientific">Triparma columacea</name>
    <dbReference type="NCBI Taxonomy" id="722753"/>
    <lineage>
        <taxon>Eukaryota</taxon>
        <taxon>Sar</taxon>
        <taxon>Stramenopiles</taxon>
        <taxon>Ochrophyta</taxon>
        <taxon>Bolidophyceae</taxon>
        <taxon>Parmales</taxon>
        <taxon>Triparmaceae</taxon>
        <taxon>Triparma</taxon>
    </lineage>
</organism>
<evidence type="ECO:0000313" key="8">
    <source>
        <dbReference type="Proteomes" id="UP001165065"/>
    </source>
</evidence>
<dbReference type="Proteomes" id="UP001165065">
    <property type="component" value="Unassembled WGS sequence"/>
</dbReference>
<dbReference type="PANTHER" id="PTHR12848:SF16">
    <property type="entry name" value="REGULATORY-ASSOCIATED PROTEIN OF MTOR"/>
    <property type="match status" value="1"/>
</dbReference>
<dbReference type="InterPro" id="IPR011989">
    <property type="entry name" value="ARM-like"/>
</dbReference>
<dbReference type="GO" id="GO:0030674">
    <property type="term" value="F:protein-macromolecule adaptor activity"/>
    <property type="evidence" value="ECO:0007669"/>
    <property type="project" value="TreeGrafter"/>
</dbReference>
<protein>
    <recommendedName>
        <fullName evidence="6">Raptor N-terminal CASPase-like domain-containing protein</fullName>
    </recommendedName>
</protein>
<dbReference type="Gene3D" id="1.25.10.10">
    <property type="entry name" value="Leucine-rich Repeat Variant"/>
    <property type="match status" value="1"/>
</dbReference>
<dbReference type="PROSITE" id="PS50294">
    <property type="entry name" value="WD_REPEATS_REGION"/>
    <property type="match status" value="1"/>
</dbReference>
<dbReference type="Pfam" id="PF14538">
    <property type="entry name" value="Raptor_N"/>
    <property type="match status" value="1"/>
</dbReference>
<feature type="region of interest" description="Disordered" evidence="5">
    <location>
        <begin position="998"/>
        <end position="1036"/>
    </location>
</feature>
<dbReference type="GO" id="GO:0030307">
    <property type="term" value="P:positive regulation of cell growth"/>
    <property type="evidence" value="ECO:0007669"/>
    <property type="project" value="TreeGrafter"/>
</dbReference>